<feature type="region of interest" description="Disordered" evidence="1">
    <location>
        <begin position="96"/>
        <end position="116"/>
    </location>
</feature>
<organism evidence="2 3">
    <name type="scientific">Mucor circinelloides f. circinelloides (strain 1006PhL)</name>
    <name type="common">Mucormycosis agent</name>
    <name type="synonym">Calyptromyces circinelloides</name>
    <dbReference type="NCBI Taxonomy" id="1220926"/>
    <lineage>
        <taxon>Eukaryota</taxon>
        <taxon>Fungi</taxon>
        <taxon>Fungi incertae sedis</taxon>
        <taxon>Mucoromycota</taxon>
        <taxon>Mucoromycotina</taxon>
        <taxon>Mucoromycetes</taxon>
        <taxon>Mucorales</taxon>
        <taxon>Mucorineae</taxon>
        <taxon>Mucoraceae</taxon>
        <taxon>Mucor</taxon>
    </lineage>
</organism>
<evidence type="ECO:0000313" key="3">
    <source>
        <dbReference type="Proteomes" id="UP000014254"/>
    </source>
</evidence>
<gene>
    <name evidence="2" type="ORF">HMPREF1544_01623</name>
</gene>
<keyword evidence="3" id="KW-1185">Reference proteome</keyword>
<name>S2JSP5_MUCC1</name>
<dbReference type="Proteomes" id="UP000014254">
    <property type="component" value="Unassembled WGS sequence"/>
</dbReference>
<dbReference type="VEuPathDB" id="FungiDB:HMPREF1544_01623"/>
<reference evidence="3" key="1">
    <citation type="submission" date="2013-05" db="EMBL/GenBank/DDBJ databases">
        <title>The Genome sequence of Mucor circinelloides f. circinelloides 1006PhL.</title>
        <authorList>
            <consortium name="The Broad Institute Genomics Platform"/>
            <person name="Cuomo C."/>
            <person name="Earl A."/>
            <person name="Findley K."/>
            <person name="Lee S.C."/>
            <person name="Walker B."/>
            <person name="Young S."/>
            <person name="Zeng Q."/>
            <person name="Gargeya S."/>
            <person name="Fitzgerald M."/>
            <person name="Haas B."/>
            <person name="Abouelleil A."/>
            <person name="Allen A.W."/>
            <person name="Alvarado L."/>
            <person name="Arachchi H.M."/>
            <person name="Berlin A.M."/>
            <person name="Chapman S.B."/>
            <person name="Gainer-Dewar J."/>
            <person name="Goldberg J."/>
            <person name="Griggs A."/>
            <person name="Gujja S."/>
            <person name="Hansen M."/>
            <person name="Howarth C."/>
            <person name="Imamovic A."/>
            <person name="Ireland A."/>
            <person name="Larimer J."/>
            <person name="McCowan C."/>
            <person name="Murphy C."/>
            <person name="Pearson M."/>
            <person name="Poon T.W."/>
            <person name="Priest M."/>
            <person name="Roberts A."/>
            <person name="Saif S."/>
            <person name="Shea T."/>
            <person name="Sisk P."/>
            <person name="Sykes S."/>
            <person name="Wortman J."/>
            <person name="Nusbaum C."/>
            <person name="Birren B."/>
        </authorList>
    </citation>
    <scope>NUCLEOTIDE SEQUENCE [LARGE SCALE GENOMIC DNA]</scope>
    <source>
        <strain evidence="3">1006PhL</strain>
    </source>
</reference>
<dbReference type="OrthoDB" id="2297243at2759"/>
<evidence type="ECO:0000256" key="1">
    <source>
        <dbReference type="SAM" id="MobiDB-lite"/>
    </source>
</evidence>
<dbReference type="InParanoid" id="S2JSP5"/>
<accession>S2JSP5</accession>
<proteinExistence type="predicted"/>
<dbReference type="EMBL" id="KE123908">
    <property type="protein sequence ID" value="EPB91492.1"/>
    <property type="molecule type" value="Genomic_DNA"/>
</dbReference>
<sequence>MLYEHNSTKLFDSDSESCDTVACNETDDEYSASARVVLQEEEEAIRENDEEGFSVPTGVVPFAVAGEEEEEFYDSEECQVGEEQEEEYDAYYDAQQYEEDEEEEVEESEDEEEEEEFLISNDISAYSEMSIDMDVYNNGVDEIASVKGEMQVEGNGCGWYPVIDEDIEMEDVPYIDVEMLDADEEVYMLLVEDEDVEMEEAADMMDVDGEFW</sequence>
<evidence type="ECO:0000313" key="2">
    <source>
        <dbReference type="EMBL" id="EPB91492.1"/>
    </source>
</evidence>
<protein>
    <submittedName>
        <fullName evidence="2">Uncharacterized protein</fullName>
    </submittedName>
</protein>
<dbReference type="AlphaFoldDB" id="S2JSP5"/>